<protein>
    <submittedName>
        <fullName evidence="11">CLUMA_CG015198, isoform A</fullName>
    </submittedName>
</protein>
<dbReference type="EMBL" id="CVRI01000057">
    <property type="protein sequence ID" value="CRL02061.1"/>
    <property type="molecule type" value="Genomic_DNA"/>
</dbReference>
<dbReference type="InterPro" id="IPR002861">
    <property type="entry name" value="Reeler_dom"/>
</dbReference>
<evidence type="ECO:0000256" key="8">
    <source>
        <dbReference type="ARBA" id="ARBA00023022"/>
    </source>
</evidence>
<name>A0A1J1IP95_9DIPT</name>
<dbReference type="GO" id="GO:0005576">
    <property type="term" value="C:extracellular region"/>
    <property type="evidence" value="ECO:0007669"/>
    <property type="project" value="UniProtKB-SubCell"/>
</dbReference>
<dbReference type="InterPro" id="IPR042307">
    <property type="entry name" value="Reeler_sf"/>
</dbReference>
<comment type="subcellular location">
    <subcellularLocation>
        <location evidence="1">Secreted</location>
    </subcellularLocation>
</comment>
<evidence type="ECO:0000256" key="4">
    <source>
        <dbReference type="ARBA" id="ARBA00022529"/>
    </source>
</evidence>
<evidence type="ECO:0000256" key="1">
    <source>
        <dbReference type="ARBA" id="ARBA00004613"/>
    </source>
</evidence>
<dbReference type="PANTHER" id="PTHR45828:SF9">
    <property type="entry name" value="CELL WALL INTEGRITY AND STRESS RESPONSE COMPONENT 4-LIKE-RELATED"/>
    <property type="match status" value="1"/>
</dbReference>
<feature type="signal peptide" evidence="9">
    <location>
        <begin position="1"/>
        <end position="19"/>
    </location>
</feature>
<proteinExistence type="inferred from homology"/>
<dbReference type="GO" id="GO:0045087">
    <property type="term" value="P:innate immune response"/>
    <property type="evidence" value="ECO:0007669"/>
    <property type="project" value="UniProtKB-KW"/>
</dbReference>
<dbReference type="AlphaFoldDB" id="A0A1J1IP95"/>
<dbReference type="Proteomes" id="UP000183832">
    <property type="component" value="Unassembled WGS sequence"/>
</dbReference>
<dbReference type="GO" id="GO:0016020">
    <property type="term" value="C:membrane"/>
    <property type="evidence" value="ECO:0007669"/>
    <property type="project" value="TreeGrafter"/>
</dbReference>
<keyword evidence="8" id="KW-0044">Antibiotic</keyword>
<evidence type="ECO:0000313" key="12">
    <source>
        <dbReference type="Proteomes" id="UP000183832"/>
    </source>
</evidence>
<dbReference type="PROSITE" id="PS51019">
    <property type="entry name" value="REELIN"/>
    <property type="match status" value="1"/>
</dbReference>
<keyword evidence="4" id="KW-0929">Antimicrobial</keyword>
<dbReference type="InterPro" id="IPR051237">
    <property type="entry name" value="Ferric-chelate_Red/DefProt"/>
</dbReference>
<sequence>MFKLLQIFTVAFFIAVANSQGPPGPEFFWDIWCTRNFVVEPATDSFPLWYDIIPDPIFNTFSPGEAIRVTLRPNLPDFEFTGFLIRAHTQSDMSAVGQWIGIGDAQGMSCTNENFVGDDYASQSVPNMRTFQDLIWTAPSTPGNYVFNLTTVETFMSYWVDQLSPVIRVV</sequence>
<reference evidence="11 12" key="1">
    <citation type="submission" date="2015-04" db="EMBL/GenBank/DDBJ databases">
        <authorList>
            <person name="Syromyatnikov M.Y."/>
            <person name="Popov V.N."/>
        </authorList>
    </citation>
    <scope>NUCLEOTIDE SEQUENCE [LARGE SCALE GENOMIC DNA]</scope>
</reference>
<feature type="domain" description="Reelin" evidence="10">
    <location>
        <begin position="12"/>
        <end position="170"/>
    </location>
</feature>
<dbReference type="CDD" id="cd08544">
    <property type="entry name" value="Reeler"/>
    <property type="match status" value="1"/>
</dbReference>
<evidence type="ECO:0000256" key="5">
    <source>
        <dbReference type="ARBA" id="ARBA00022588"/>
    </source>
</evidence>
<evidence type="ECO:0000256" key="6">
    <source>
        <dbReference type="ARBA" id="ARBA00022729"/>
    </source>
</evidence>
<gene>
    <name evidence="11" type="ORF">CLUMA_CG015198</name>
</gene>
<dbReference type="Pfam" id="PF02014">
    <property type="entry name" value="Reeler"/>
    <property type="match status" value="1"/>
</dbReference>
<evidence type="ECO:0000256" key="9">
    <source>
        <dbReference type="SAM" id="SignalP"/>
    </source>
</evidence>
<comment type="similarity">
    <text evidence="2">Belongs to the insect defense protein family.</text>
</comment>
<dbReference type="Gene3D" id="2.60.40.4060">
    <property type="entry name" value="Reeler domain"/>
    <property type="match status" value="1"/>
</dbReference>
<accession>A0A1J1IP95</accession>
<organism evidence="11 12">
    <name type="scientific">Clunio marinus</name>
    <dbReference type="NCBI Taxonomy" id="568069"/>
    <lineage>
        <taxon>Eukaryota</taxon>
        <taxon>Metazoa</taxon>
        <taxon>Ecdysozoa</taxon>
        <taxon>Arthropoda</taxon>
        <taxon>Hexapoda</taxon>
        <taxon>Insecta</taxon>
        <taxon>Pterygota</taxon>
        <taxon>Neoptera</taxon>
        <taxon>Endopterygota</taxon>
        <taxon>Diptera</taxon>
        <taxon>Nematocera</taxon>
        <taxon>Chironomoidea</taxon>
        <taxon>Chironomidae</taxon>
        <taxon>Clunio</taxon>
    </lineage>
</organism>
<evidence type="ECO:0000259" key="10">
    <source>
        <dbReference type="PROSITE" id="PS51019"/>
    </source>
</evidence>
<keyword evidence="12" id="KW-1185">Reference proteome</keyword>
<dbReference type="GO" id="GO:0042742">
    <property type="term" value="P:defense response to bacterium"/>
    <property type="evidence" value="ECO:0007669"/>
    <property type="project" value="UniProtKB-KW"/>
</dbReference>
<evidence type="ECO:0000256" key="2">
    <source>
        <dbReference type="ARBA" id="ARBA00008501"/>
    </source>
</evidence>
<feature type="chain" id="PRO_5009619132" evidence="9">
    <location>
        <begin position="20"/>
        <end position="170"/>
    </location>
</feature>
<dbReference type="PANTHER" id="PTHR45828">
    <property type="entry name" value="CYTOCHROME B561/FERRIC REDUCTASE TRANSMEMBRANE"/>
    <property type="match status" value="1"/>
</dbReference>
<keyword evidence="6 9" id="KW-0732">Signal</keyword>
<evidence type="ECO:0000313" key="11">
    <source>
        <dbReference type="EMBL" id="CRL02061.1"/>
    </source>
</evidence>
<keyword evidence="7" id="KW-0391">Immunity</keyword>
<evidence type="ECO:0000256" key="7">
    <source>
        <dbReference type="ARBA" id="ARBA00022859"/>
    </source>
</evidence>
<keyword evidence="5" id="KW-0399">Innate immunity</keyword>
<keyword evidence="3" id="KW-0964">Secreted</keyword>
<evidence type="ECO:0000256" key="3">
    <source>
        <dbReference type="ARBA" id="ARBA00022525"/>
    </source>
</evidence>